<dbReference type="PROSITE" id="PS51677">
    <property type="entry name" value="NODB"/>
    <property type="match status" value="1"/>
</dbReference>
<dbReference type="STRING" id="1400863.BN873_210127"/>
<protein>
    <submittedName>
        <fullName evidence="4">Polysaccharide deacetylase</fullName>
    </submittedName>
</protein>
<dbReference type="PANTHER" id="PTHR10587:SF134">
    <property type="entry name" value="SECRETED PROTEIN"/>
    <property type="match status" value="1"/>
</dbReference>
<dbReference type="EMBL" id="CBTJ020000027">
    <property type="protein sequence ID" value="CDI01906.1"/>
    <property type="molecule type" value="Genomic_DNA"/>
</dbReference>
<dbReference type="OrthoDB" id="276604at2"/>
<sequence>MAPIRHFFRPCRLLGFFLLAHAANPVIAESTSTTSPAPTRSTPPLTPITTTPSVPPESTAKTGSPKPASVPANPLQGRQPSKPVPGPTNDKPIKPPAIDRIPQTSASLPKTELPARLIGSIRQVKPYQSQKLVALTFDLCEGANEKAGYDAQLVNYLRTQQVRATFFAGGKWMRSHPDKTLALMADPLFEIGNHTWTHGNLRVLRGAVVYDQINRAQTEYQSFRTQLFNSAYARTPDAKVLAHIPAALSLFRFPYGACSTESLAAVNKMGLAAIQWSIVTGDPAKGQTADRISRAILQQIQPGSIIVAHANGRGWHTAAALPAVVTELRKRGYEFVTVSELLGRGEVVAADSCYETKPGDNAKYDRLSKTNPKR</sequence>
<organism evidence="4 5">
    <name type="scientific">Candidatus Competibacter denitrificans Run_A_D11</name>
    <dbReference type="NCBI Taxonomy" id="1400863"/>
    <lineage>
        <taxon>Bacteria</taxon>
        <taxon>Pseudomonadati</taxon>
        <taxon>Pseudomonadota</taxon>
        <taxon>Gammaproteobacteria</taxon>
        <taxon>Candidatus Competibacteraceae</taxon>
        <taxon>Candidatus Competibacter</taxon>
    </lineage>
</organism>
<evidence type="ECO:0000259" key="3">
    <source>
        <dbReference type="PROSITE" id="PS51677"/>
    </source>
</evidence>
<dbReference type="SUPFAM" id="SSF88713">
    <property type="entry name" value="Glycoside hydrolase/deacetylase"/>
    <property type="match status" value="1"/>
</dbReference>
<keyword evidence="5" id="KW-1185">Reference proteome</keyword>
<gene>
    <name evidence="4" type="ORF">BN873_210127</name>
</gene>
<keyword evidence="2" id="KW-0732">Signal</keyword>
<dbReference type="Pfam" id="PF01522">
    <property type="entry name" value="Polysacc_deac_1"/>
    <property type="match status" value="1"/>
</dbReference>
<evidence type="ECO:0000313" key="5">
    <source>
        <dbReference type="Proteomes" id="UP000035760"/>
    </source>
</evidence>
<dbReference type="PANTHER" id="PTHR10587">
    <property type="entry name" value="GLYCOSYL TRANSFERASE-RELATED"/>
    <property type="match status" value="1"/>
</dbReference>
<comment type="caution">
    <text evidence="4">The sequence shown here is derived from an EMBL/GenBank/DDBJ whole genome shotgun (WGS) entry which is preliminary data.</text>
</comment>
<dbReference type="AlphaFoldDB" id="W6M2Y1"/>
<feature type="signal peptide" evidence="2">
    <location>
        <begin position="1"/>
        <end position="22"/>
    </location>
</feature>
<dbReference type="InterPro" id="IPR011330">
    <property type="entry name" value="Glyco_hydro/deAcase_b/a-brl"/>
</dbReference>
<reference evidence="4" key="2">
    <citation type="submission" date="2014-03" db="EMBL/GenBank/DDBJ databases">
        <title>Candidatus Competibacter-lineage genomes retrieved from metagenomes reveal functional metabolic diversity.</title>
        <authorList>
            <person name="McIlroy S.J."/>
            <person name="Albertsen M."/>
            <person name="Andresen E.K."/>
            <person name="Saunders A.M."/>
            <person name="Kristiansen R."/>
            <person name="Stokholm-Bjerregaard M."/>
            <person name="Nielsen K.L."/>
            <person name="Nielsen P.H."/>
        </authorList>
    </citation>
    <scope>NUCLEOTIDE SEQUENCE</scope>
    <source>
        <strain evidence="4">Run_A_D11</strain>
    </source>
</reference>
<dbReference type="InterPro" id="IPR002509">
    <property type="entry name" value="NODB_dom"/>
</dbReference>
<feature type="compositionally biased region" description="Low complexity" evidence="1">
    <location>
        <begin position="30"/>
        <end position="59"/>
    </location>
</feature>
<evidence type="ECO:0000313" key="4">
    <source>
        <dbReference type="EMBL" id="CDI01906.1"/>
    </source>
</evidence>
<feature type="region of interest" description="Disordered" evidence="1">
    <location>
        <begin position="29"/>
        <end position="109"/>
    </location>
</feature>
<dbReference type="RefSeq" id="WP_082161104.1">
    <property type="nucleotide sequence ID" value="NZ_CBTJ020000027.1"/>
</dbReference>
<dbReference type="GO" id="GO:0016810">
    <property type="term" value="F:hydrolase activity, acting on carbon-nitrogen (but not peptide) bonds"/>
    <property type="evidence" value="ECO:0007669"/>
    <property type="project" value="InterPro"/>
</dbReference>
<dbReference type="Gene3D" id="3.20.20.370">
    <property type="entry name" value="Glycoside hydrolase/deacetylase"/>
    <property type="match status" value="1"/>
</dbReference>
<proteinExistence type="predicted"/>
<dbReference type="InterPro" id="IPR050248">
    <property type="entry name" value="Polysacc_deacetylase_ArnD"/>
</dbReference>
<evidence type="ECO:0000256" key="1">
    <source>
        <dbReference type="SAM" id="MobiDB-lite"/>
    </source>
</evidence>
<accession>W6M2Y1</accession>
<evidence type="ECO:0000256" key="2">
    <source>
        <dbReference type="SAM" id="SignalP"/>
    </source>
</evidence>
<reference evidence="4" key="1">
    <citation type="submission" date="2013-07" db="EMBL/GenBank/DDBJ databases">
        <authorList>
            <person name="McIlroy S."/>
        </authorList>
    </citation>
    <scope>NUCLEOTIDE SEQUENCE [LARGE SCALE GENOMIC DNA]</scope>
    <source>
        <strain evidence="4">Run_A_D11</strain>
    </source>
</reference>
<name>W6M2Y1_9GAMM</name>
<feature type="chain" id="PRO_5004879921" evidence="2">
    <location>
        <begin position="23"/>
        <end position="374"/>
    </location>
</feature>
<dbReference type="Proteomes" id="UP000035760">
    <property type="component" value="Unassembled WGS sequence"/>
</dbReference>
<dbReference type="GO" id="GO:0005975">
    <property type="term" value="P:carbohydrate metabolic process"/>
    <property type="evidence" value="ECO:0007669"/>
    <property type="project" value="InterPro"/>
</dbReference>
<feature type="domain" description="NodB homology" evidence="3">
    <location>
        <begin position="131"/>
        <end position="336"/>
    </location>
</feature>